<keyword evidence="2" id="KW-1185">Reference proteome</keyword>
<evidence type="ECO:0000313" key="2">
    <source>
        <dbReference type="Proteomes" id="UP000316030"/>
    </source>
</evidence>
<reference evidence="1 2" key="1">
    <citation type="submission" date="2017-05" db="EMBL/GenBank/DDBJ databases">
        <authorList>
            <person name="Varghese N."/>
            <person name="Submissions S."/>
        </authorList>
    </citation>
    <scope>NUCLEOTIDE SEQUENCE [LARGE SCALE GENOMIC DNA]</scope>
    <source>
        <strain evidence="1 2">DSM 29506</strain>
    </source>
</reference>
<proteinExistence type="predicted"/>
<sequence length="116" mass="12966">MNILSLLTAFGLGSIVTALVQAWLSNRSKRDERSFREKQAAYIGLLEAYHRAAVEGTDEAAKNFAYWQMRCELVASEAVRKAIERIIDTNDDKVGRSQAHEALKIALRTDLGITKV</sequence>
<protein>
    <submittedName>
        <fullName evidence="1">Uncharacterized protein</fullName>
    </submittedName>
</protein>
<dbReference type="OrthoDB" id="7065898at2"/>
<name>A0A521BSJ1_9RHOB</name>
<organism evidence="1 2">
    <name type="scientific">Thalassovita litoralis</name>
    <dbReference type="NCBI Taxonomy" id="1010611"/>
    <lineage>
        <taxon>Bacteria</taxon>
        <taxon>Pseudomonadati</taxon>
        <taxon>Pseudomonadota</taxon>
        <taxon>Alphaproteobacteria</taxon>
        <taxon>Rhodobacterales</taxon>
        <taxon>Roseobacteraceae</taxon>
        <taxon>Thalassovita</taxon>
    </lineage>
</organism>
<dbReference type="AlphaFoldDB" id="A0A521BSJ1"/>
<accession>A0A521BSJ1</accession>
<dbReference type="Proteomes" id="UP000316030">
    <property type="component" value="Unassembled WGS sequence"/>
</dbReference>
<gene>
    <name evidence="1" type="ORF">SAMN06265173_10435</name>
</gene>
<dbReference type="EMBL" id="FXTO01000004">
    <property type="protein sequence ID" value="SMO50103.1"/>
    <property type="molecule type" value="Genomic_DNA"/>
</dbReference>
<evidence type="ECO:0000313" key="1">
    <source>
        <dbReference type="EMBL" id="SMO50103.1"/>
    </source>
</evidence>
<dbReference type="RefSeq" id="WP_142492309.1">
    <property type="nucleotide sequence ID" value="NZ_FXTO01000004.1"/>
</dbReference>